<keyword evidence="1" id="KW-0732">Signal</keyword>
<dbReference type="PANTHER" id="PTHR35186:SF4">
    <property type="entry name" value="PRION-INHIBITION AND PROPAGATION HELO DOMAIN-CONTAINING PROTEIN"/>
    <property type="match status" value="1"/>
</dbReference>
<accession>A0A317UP36</accession>
<feature type="signal peptide" evidence="1">
    <location>
        <begin position="1"/>
        <end position="28"/>
    </location>
</feature>
<dbReference type="VEuPathDB" id="FungiDB:BO83DRAFT_456538"/>
<feature type="domain" description="DUF7580" evidence="2">
    <location>
        <begin position="323"/>
        <end position="528"/>
    </location>
</feature>
<evidence type="ECO:0000259" key="2">
    <source>
        <dbReference type="Pfam" id="PF24476"/>
    </source>
</evidence>
<reference evidence="3" key="1">
    <citation type="submission" date="2016-12" db="EMBL/GenBank/DDBJ databases">
        <title>The genomes of Aspergillus section Nigri reveals drivers in fungal speciation.</title>
        <authorList>
            <consortium name="DOE Joint Genome Institute"/>
            <person name="Vesth T.C."/>
            <person name="Nybo J."/>
            <person name="Theobald S."/>
            <person name="Brandl J."/>
            <person name="Frisvad J.C."/>
            <person name="Nielsen K.F."/>
            <person name="Lyhne E.K."/>
            <person name="Kogle M.E."/>
            <person name="Kuo A."/>
            <person name="Riley R."/>
            <person name="Clum A."/>
            <person name="Nolan M."/>
            <person name="Lipzen A."/>
            <person name="Salamov A."/>
            <person name="Henrissat B."/>
            <person name="Wiebenga A."/>
            <person name="De vries R.P."/>
            <person name="Grigoriev I.V."/>
            <person name="Mortensen U.H."/>
            <person name="Andersen M.R."/>
            <person name="Baker S.E."/>
        </authorList>
    </citation>
    <scope>NUCLEOTIDE SEQUENCE</scope>
    <source>
        <strain evidence="3">CBS 122712</strain>
    </source>
</reference>
<evidence type="ECO:0000313" key="4">
    <source>
        <dbReference type="Proteomes" id="UP000246171"/>
    </source>
</evidence>
<gene>
    <name evidence="3" type="ORF">BO83DRAFT_456538</name>
</gene>
<dbReference type="GeneID" id="37059036"/>
<dbReference type="Pfam" id="PF24476">
    <property type="entry name" value="DUF7580"/>
    <property type="match status" value="1"/>
</dbReference>
<dbReference type="PANTHER" id="PTHR35186">
    <property type="entry name" value="ANK_REP_REGION DOMAIN-CONTAINING PROTEIN"/>
    <property type="match status" value="1"/>
</dbReference>
<dbReference type="RefSeq" id="XP_025383178.1">
    <property type="nucleotide sequence ID" value="XM_025537074.1"/>
</dbReference>
<comment type="caution">
    <text evidence="3">The sequence shown here is derived from an EMBL/GenBank/DDBJ whole genome shotgun (WGS) entry which is preliminary data.</text>
</comment>
<feature type="chain" id="PRO_5016352885" description="DUF7580 domain-containing protein" evidence="1">
    <location>
        <begin position="29"/>
        <end position="572"/>
    </location>
</feature>
<evidence type="ECO:0000256" key="1">
    <source>
        <dbReference type="SAM" id="SignalP"/>
    </source>
</evidence>
<dbReference type="AlphaFoldDB" id="A0A317UP36"/>
<dbReference type="InterPro" id="IPR056002">
    <property type="entry name" value="DUF7580"/>
</dbReference>
<evidence type="ECO:0000313" key="3">
    <source>
        <dbReference type="EMBL" id="PWY63481.1"/>
    </source>
</evidence>
<sequence length="572" mass="65385">MVTGIETASLVLAILPLLLNQLDNYVLAFQRMTHLRSKIYWREMDDYRTILETQKVIFLNTLQIAVDGTIEYEYGDWMSGSPEFWENREVQQKLRQKLGDSYESFTRTLKRLSDLLQNLFEKLGGNAERSFVKQLMKLRHFALQSVYKNLFEQIKSFNSDLKTLVEQSKQIQEMDARRALPNGSLGRHRIGRQLASSLHNAIINGDYWRCLCRDQHSICFTFDCSTSPWSRDSSSQSSPNPKFRLAIGLKIGFMALEAPGRWRDIEAEPDMHSPSQKPFHDSHITSSQRGSVINRSIPNINFAQGSSSTVQGTIIEIQNLSAAHQIVDICTSLSANDINEGKRKLLGYVTDKKHKHKIYHLGSNAESVQNIQLQTLEELIAISSTSPRYYTGARYILDFGMHLQLAVNLACTVFQFEGNWLPRQWRVRDIKIPTDPHAIHLSFVEWNLNSNVRQLQQSQEPAGGPFIYLGIALVELSLCQNLVELQTEEDHDQVQILASRNTALRLLPQVEVRSGYRYRQVVDRCLNWPNCTLDNVDISKAYQSIIAPLMDHLTIFGGEASRLGKLQKRTNT</sequence>
<dbReference type="Proteomes" id="UP000246171">
    <property type="component" value="Unassembled WGS sequence"/>
</dbReference>
<organism evidence="3 4">
    <name type="scientific">Aspergillus eucalypticola (strain CBS 122712 / IBT 29274)</name>
    <dbReference type="NCBI Taxonomy" id="1448314"/>
    <lineage>
        <taxon>Eukaryota</taxon>
        <taxon>Fungi</taxon>
        <taxon>Dikarya</taxon>
        <taxon>Ascomycota</taxon>
        <taxon>Pezizomycotina</taxon>
        <taxon>Eurotiomycetes</taxon>
        <taxon>Eurotiomycetidae</taxon>
        <taxon>Eurotiales</taxon>
        <taxon>Aspergillaceae</taxon>
        <taxon>Aspergillus</taxon>
        <taxon>Aspergillus subgen. Circumdati</taxon>
    </lineage>
</organism>
<dbReference type="OrthoDB" id="3565018at2759"/>
<proteinExistence type="predicted"/>
<keyword evidence="4" id="KW-1185">Reference proteome</keyword>
<name>A0A317UP36_ASPEC</name>
<protein>
    <recommendedName>
        <fullName evidence="2">DUF7580 domain-containing protein</fullName>
    </recommendedName>
</protein>
<dbReference type="EMBL" id="MSFU01000036">
    <property type="protein sequence ID" value="PWY63481.1"/>
    <property type="molecule type" value="Genomic_DNA"/>
</dbReference>